<dbReference type="AlphaFoldDB" id="L9KN34"/>
<proteinExistence type="predicted"/>
<evidence type="ECO:0000313" key="4">
    <source>
        <dbReference type="EMBL" id="ELW64360.1"/>
    </source>
</evidence>
<evidence type="ECO:0000313" key="5">
    <source>
        <dbReference type="Proteomes" id="UP000011518"/>
    </source>
</evidence>
<evidence type="ECO:0000256" key="1">
    <source>
        <dbReference type="ARBA" id="ARBA00022729"/>
    </source>
</evidence>
<protein>
    <submittedName>
        <fullName evidence="4">Ganglioside GM2 activator</fullName>
    </submittedName>
</protein>
<evidence type="ECO:0000259" key="3">
    <source>
        <dbReference type="SMART" id="SM00737"/>
    </source>
</evidence>
<dbReference type="PANTHER" id="PTHR17357:SF0">
    <property type="entry name" value="GANGLIOSIDE GM2 ACTIVATOR"/>
    <property type="match status" value="1"/>
</dbReference>
<dbReference type="Gene3D" id="2.70.220.10">
    <property type="entry name" value="Ganglioside GM2 activator"/>
    <property type="match status" value="1"/>
</dbReference>
<feature type="signal peptide" evidence="2">
    <location>
        <begin position="1"/>
        <end position="23"/>
    </location>
</feature>
<dbReference type="PANTHER" id="PTHR17357">
    <property type="entry name" value="GM2 GANGLIOSIDE ACTIVATOR PROTEIN"/>
    <property type="match status" value="1"/>
</dbReference>
<dbReference type="GO" id="GO:0006689">
    <property type="term" value="P:ganglioside catabolic process"/>
    <property type="evidence" value="ECO:0007669"/>
    <property type="project" value="InterPro"/>
</dbReference>
<dbReference type="InterPro" id="IPR036846">
    <property type="entry name" value="GM2-AP_sf"/>
</dbReference>
<keyword evidence="5" id="KW-1185">Reference proteome</keyword>
<dbReference type="InParanoid" id="L9KN34"/>
<dbReference type="eggNOG" id="ENOG502S05S">
    <property type="taxonomic scope" value="Eukaryota"/>
</dbReference>
<feature type="chain" id="PRO_5003999981" evidence="2">
    <location>
        <begin position="24"/>
        <end position="193"/>
    </location>
</feature>
<dbReference type="GO" id="GO:0005319">
    <property type="term" value="F:lipid transporter activity"/>
    <property type="evidence" value="ECO:0007669"/>
    <property type="project" value="TreeGrafter"/>
</dbReference>
<dbReference type="Proteomes" id="UP000011518">
    <property type="component" value="Unassembled WGS sequence"/>
</dbReference>
<organism evidence="4 5">
    <name type="scientific">Tupaia chinensis</name>
    <name type="common">Chinese tree shrew</name>
    <name type="synonym">Tupaia belangeri chinensis</name>
    <dbReference type="NCBI Taxonomy" id="246437"/>
    <lineage>
        <taxon>Eukaryota</taxon>
        <taxon>Metazoa</taxon>
        <taxon>Chordata</taxon>
        <taxon>Craniata</taxon>
        <taxon>Vertebrata</taxon>
        <taxon>Euteleostomi</taxon>
        <taxon>Mammalia</taxon>
        <taxon>Eutheria</taxon>
        <taxon>Euarchontoglires</taxon>
        <taxon>Scandentia</taxon>
        <taxon>Tupaiidae</taxon>
        <taxon>Tupaia</taxon>
    </lineage>
</organism>
<keyword evidence="1 2" id="KW-0732">Signal</keyword>
<dbReference type="GO" id="GO:0008047">
    <property type="term" value="F:enzyme activator activity"/>
    <property type="evidence" value="ECO:0007669"/>
    <property type="project" value="InterPro"/>
</dbReference>
<gene>
    <name evidence="4" type="ORF">TREES_T100017750</name>
</gene>
<dbReference type="GO" id="GO:0009898">
    <property type="term" value="C:cytoplasmic side of plasma membrane"/>
    <property type="evidence" value="ECO:0007669"/>
    <property type="project" value="TreeGrafter"/>
</dbReference>
<dbReference type="SUPFAM" id="SSF63707">
    <property type="entry name" value="Ganglioside M2 (gm2) activator"/>
    <property type="match status" value="1"/>
</dbReference>
<dbReference type="OrthoDB" id="6409159at2759"/>
<dbReference type="FunCoup" id="L9KN34">
    <property type="interactions" value="467"/>
</dbReference>
<dbReference type="STRING" id="246437.L9KN34"/>
<reference evidence="5" key="2">
    <citation type="journal article" date="2013" name="Nat. Commun.">
        <title>Genome of the Chinese tree shrew.</title>
        <authorList>
            <person name="Fan Y."/>
            <person name="Huang Z.Y."/>
            <person name="Cao C.C."/>
            <person name="Chen C.S."/>
            <person name="Chen Y.X."/>
            <person name="Fan D.D."/>
            <person name="He J."/>
            <person name="Hou H.L."/>
            <person name="Hu L."/>
            <person name="Hu X.T."/>
            <person name="Jiang X.T."/>
            <person name="Lai R."/>
            <person name="Lang Y.S."/>
            <person name="Liang B."/>
            <person name="Liao S.G."/>
            <person name="Mu D."/>
            <person name="Ma Y.Y."/>
            <person name="Niu Y.Y."/>
            <person name="Sun X.Q."/>
            <person name="Xia J.Q."/>
            <person name="Xiao J."/>
            <person name="Xiong Z.Q."/>
            <person name="Xu L."/>
            <person name="Yang L."/>
            <person name="Zhang Y."/>
            <person name="Zhao W."/>
            <person name="Zhao X.D."/>
            <person name="Zheng Y.T."/>
            <person name="Zhou J.M."/>
            <person name="Zhu Y.B."/>
            <person name="Zhang G.J."/>
            <person name="Wang J."/>
            <person name="Yao Y.G."/>
        </authorList>
    </citation>
    <scope>NUCLEOTIDE SEQUENCE [LARGE SCALE GENOMIC DNA]</scope>
</reference>
<dbReference type="InterPro" id="IPR028996">
    <property type="entry name" value="GM2-AP"/>
</dbReference>
<evidence type="ECO:0000256" key="2">
    <source>
        <dbReference type="SAM" id="SignalP"/>
    </source>
</evidence>
<feature type="domain" description="MD-2-related lipid-recognition" evidence="3">
    <location>
        <begin position="36"/>
        <end position="188"/>
    </location>
</feature>
<dbReference type="Pfam" id="PF02221">
    <property type="entry name" value="E1_DerP2_DerF2"/>
    <property type="match status" value="1"/>
</dbReference>
<name>L9KN34_TUPCH</name>
<sequence>MCPLTQALLLIALGLLLAGPVAPARIHLNKASKFSWANCDEAKDPAVIKCLSLEPDPVVVPGNVNISITGSTSVRLESPLKVDLVVEKEVGGIWLKIPCVDHVGSCTYEDFCNVLDIAIPPGQSCPEPLHTYGLPCHCPFKEGTYSLPKTDITLPELELPSWLSSGNYRIQSTMSKNGKRMGCVKMTVSLKGK</sequence>
<dbReference type="EMBL" id="KB320738">
    <property type="protein sequence ID" value="ELW64360.1"/>
    <property type="molecule type" value="Genomic_DNA"/>
</dbReference>
<accession>L9KN34</accession>
<dbReference type="InterPro" id="IPR003172">
    <property type="entry name" value="ML_dom"/>
</dbReference>
<reference evidence="5" key="1">
    <citation type="submission" date="2012-07" db="EMBL/GenBank/DDBJ databases">
        <title>Genome of the Chinese tree shrew, a rising model animal genetically related to primates.</title>
        <authorList>
            <person name="Zhang G."/>
            <person name="Fan Y."/>
            <person name="Yao Y."/>
            <person name="Huang Z."/>
        </authorList>
    </citation>
    <scope>NUCLEOTIDE SEQUENCE [LARGE SCALE GENOMIC DNA]</scope>
</reference>
<dbReference type="SMART" id="SM00737">
    <property type="entry name" value="ML"/>
    <property type="match status" value="1"/>
</dbReference>
<dbReference type="KEGG" id="tup:102502951"/>